<proteinExistence type="predicted"/>
<dbReference type="InterPro" id="IPR036388">
    <property type="entry name" value="WH-like_DNA-bd_sf"/>
</dbReference>
<keyword evidence="4" id="KW-1185">Reference proteome</keyword>
<feature type="domain" description="HTH marR-type" evidence="2">
    <location>
        <begin position="2"/>
        <end position="141"/>
    </location>
</feature>
<comment type="caution">
    <text evidence="3">The sequence shown here is derived from an EMBL/GenBank/DDBJ whole genome shotgun (WGS) entry which is preliminary data.</text>
</comment>
<accession>A0ABT9ZUU6</accession>
<dbReference type="GO" id="GO:0003677">
    <property type="term" value="F:DNA binding"/>
    <property type="evidence" value="ECO:0007669"/>
    <property type="project" value="UniProtKB-KW"/>
</dbReference>
<dbReference type="InterPro" id="IPR036390">
    <property type="entry name" value="WH_DNA-bd_sf"/>
</dbReference>
<evidence type="ECO:0000259" key="2">
    <source>
        <dbReference type="PROSITE" id="PS50995"/>
    </source>
</evidence>
<dbReference type="PROSITE" id="PS50995">
    <property type="entry name" value="HTH_MARR_2"/>
    <property type="match status" value="1"/>
</dbReference>
<name>A0ABT9ZUU6_9BACI</name>
<reference evidence="3 4" key="1">
    <citation type="submission" date="2023-07" db="EMBL/GenBank/DDBJ databases">
        <title>Genomic Encyclopedia of Type Strains, Phase IV (KMG-IV): sequencing the most valuable type-strain genomes for metagenomic binning, comparative biology and taxonomic classification.</title>
        <authorList>
            <person name="Goeker M."/>
        </authorList>
    </citation>
    <scope>NUCLEOTIDE SEQUENCE [LARGE SCALE GENOMIC DNA]</scope>
    <source>
        <strain evidence="3 4">DSM 9768</strain>
    </source>
</reference>
<dbReference type="Proteomes" id="UP001230005">
    <property type="component" value="Unassembled WGS sequence"/>
</dbReference>
<gene>
    <name evidence="3" type="ORF">J2S74_001865</name>
</gene>
<dbReference type="SUPFAM" id="SSF46785">
    <property type="entry name" value="Winged helix' DNA-binding domain"/>
    <property type="match status" value="1"/>
</dbReference>
<dbReference type="InterPro" id="IPR039422">
    <property type="entry name" value="MarR/SlyA-like"/>
</dbReference>
<evidence type="ECO:0000313" key="4">
    <source>
        <dbReference type="Proteomes" id="UP001230005"/>
    </source>
</evidence>
<dbReference type="Gene3D" id="1.10.10.10">
    <property type="entry name" value="Winged helix-like DNA-binding domain superfamily/Winged helix DNA-binding domain"/>
    <property type="match status" value="1"/>
</dbReference>
<dbReference type="EMBL" id="JAUSUG010000006">
    <property type="protein sequence ID" value="MDQ0254486.1"/>
    <property type="molecule type" value="Genomic_DNA"/>
</dbReference>
<keyword evidence="1 3" id="KW-0238">DNA-binding</keyword>
<sequence length="164" mass="19534">MNLHLKQQTVLIVRALYFCMEKNWTDLEKKYKISPAQQHILFLLSTNKNALTPTQISELGCWHISTVTRLLKPLQEKDFINITTNKKQARYKIVTISDKGEQMLNKLMNTFRDMEKFPFDMKYLSEEEMKKFLEIGQRILDIHKGEGFVNWVMNAQVKDYDYTY</sequence>
<evidence type="ECO:0000313" key="3">
    <source>
        <dbReference type="EMBL" id="MDQ0254486.1"/>
    </source>
</evidence>
<dbReference type="Pfam" id="PF01047">
    <property type="entry name" value="MarR"/>
    <property type="match status" value="1"/>
</dbReference>
<dbReference type="SMART" id="SM00347">
    <property type="entry name" value="HTH_MARR"/>
    <property type="match status" value="1"/>
</dbReference>
<dbReference type="InterPro" id="IPR000835">
    <property type="entry name" value="HTH_MarR-typ"/>
</dbReference>
<protein>
    <submittedName>
        <fullName evidence="3">DNA-binding MarR family transcriptional regulator</fullName>
    </submittedName>
</protein>
<dbReference type="RefSeq" id="WP_307324515.1">
    <property type="nucleotide sequence ID" value="NZ_JAUSUG010000006.1"/>
</dbReference>
<organism evidence="3 4">
    <name type="scientific">Evansella vedderi</name>
    <dbReference type="NCBI Taxonomy" id="38282"/>
    <lineage>
        <taxon>Bacteria</taxon>
        <taxon>Bacillati</taxon>
        <taxon>Bacillota</taxon>
        <taxon>Bacilli</taxon>
        <taxon>Bacillales</taxon>
        <taxon>Bacillaceae</taxon>
        <taxon>Evansella</taxon>
    </lineage>
</organism>
<evidence type="ECO:0000256" key="1">
    <source>
        <dbReference type="ARBA" id="ARBA00023125"/>
    </source>
</evidence>
<dbReference type="PANTHER" id="PTHR33164">
    <property type="entry name" value="TRANSCRIPTIONAL REGULATOR, MARR FAMILY"/>
    <property type="match status" value="1"/>
</dbReference>
<dbReference type="PANTHER" id="PTHR33164:SF43">
    <property type="entry name" value="HTH-TYPE TRANSCRIPTIONAL REPRESSOR YETL"/>
    <property type="match status" value="1"/>
</dbReference>